<feature type="transmembrane region" description="Helical" evidence="5">
    <location>
        <begin position="452"/>
        <end position="472"/>
    </location>
</feature>
<feature type="transmembrane region" description="Helical" evidence="5">
    <location>
        <begin position="479"/>
        <end position="501"/>
    </location>
</feature>
<feature type="transmembrane region" description="Helical" evidence="5">
    <location>
        <begin position="16"/>
        <end position="35"/>
    </location>
</feature>
<feature type="transmembrane region" description="Helical" evidence="5">
    <location>
        <begin position="90"/>
        <end position="108"/>
    </location>
</feature>
<evidence type="ECO:0000256" key="5">
    <source>
        <dbReference type="SAM" id="Phobius"/>
    </source>
</evidence>
<dbReference type="InterPro" id="IPR049453">
    <property type="entry name" value="Memb_transporter_dom"/>
</dbReference>
<organism evidence="7 8">
    <name type="scientific">Actinomycetospora succinea</name>
    <dbReference type="NCBI Taxonomy" id="663603"/>
    <lineage>
        <taxon>Bacteria</taxon>
        <taxon>Bacillati</taxon>
        <taxon>Actinomycetota</taxon>
        <taxon>Actinomycetes</taxon>
        <taxon>Pseudonocardiales</taxon>
        <taxon>Pseudonocardiaceae</taxon>
        <taxon>Actinomycetospora</taxon>
    </lineage>
</organism>
<evidence type="ECO:0000259" key="6">
    <source>
        <dbReference type="Pfam" id="PF13515"/>
    </source>
</evidence>
<evidence type="ECO:0000313" key="8">
    <source>
        <dbReference type="Proteomes" id="UP000295705"/>
    </source>
</evidence>
<comment type="caution">
    <text evidence="7">The sequence shown here is derived from an EMBL/GenBank/DDBJ whole genome shotgun (WGS) entry which is preliminary data.</text>
</comment>
<dbReference type="Proteomes" id="UP000295705">
    <property type="component" value="Unassembled WGS sequence"/>
</dbReference>
<keyword evidence="8" id="KW-1185">Reference proteome</keyword>
<keyword evidence="4 5" id="KW-0472">Membrane</keyword>
<comment type="subcellular location">
    <subcellularLocation>
        <location evidence="1">Membrane</location>
        <topology evidence="1">Multi-pass membrane protein</topology>
    </subcellularLocation>
</comment>
<keyword evidence="3 5" id="KW-1133">Transmembrane helix</keyword>
<sequence>MRWLLRRDPGLGASRRALRVGLVATVVFMVCRYAFGSPTAATYAVFGAIGFGVLSQVVGTPRQRTRTLVGCLLVGTVLLAIGTLLAGSTIMASLGMLVVGVVVAFIAIGGPRLAGVANGLQLIYILPSFPPFAPDTLPARVLGFVFGVALLALADRTLWPPRPVETYGCRAAAAARALADLLETVGAGDTAALPARRAAATHATDRLKLSGTPWEVRPTGPSLEDRGLSHLGAALRGVQGRIDALLGAGTPRVPVDAGPALTATATTLRRTADALRGRGTVPDNADLDAERLAYTEHRLDSIAGLADGEMTAAHARAAVVVGQTLSAVRVAVQAADIVVNPRGHCAPTSAELAWWATAPAPALWWRRIDAHLSLRSVYLQNALRLGVGLALARLVAGGLDLSHGLWVLLATLTLMRTSVTSTRATLLPAIAGTALGALLAAGLLAVAGPETVVYAVLFPVLCVVAVGAGQVFGMIAGQASFTVLVAVLFAQLAPAAPSLAGVRLVDVAVGAVIGIGVGAAVWPAGGHGEVRRDAARCLRATAALVAASASWLAGTGSRQDVATNLKPAEHWLLLFEATFLQYRSERRARHEGDVDWFVVLGVVHRAVRTARTSLDDLDPAAPWLPDRWPDLVDRLRDDARALADGYATVATALSEGRTPAAVLAVPEDFLDRALRALAAAPGRREHPRETLRLADAWGRLGWLADDLAALGVVLAPAVPSPRAAARRRRPQPA</sequence>
<feature type="transmembrane region" description="Helical" evidence="5">
    <location>
        <begin position="41"/>
        <end position="60"/>
    </location>
</feature>
<protein>
    <submittedName>
        <fullName evidence="7">Putative membrane protein YccC</fullName>
    </submittedName>
</protein>
<dbReference type="GO" id="GO:0016020">
    <property type="term" value="C:membrane"/>
    <property type="evidence" value="ECO:0007669"/>
    <property type="project" value="UniProtKB-SubCell"/>
</dbReference>
<gene>
    <name evidence="7" type="ORF">EV188_10442</name>
</gene>
<feature type="domain" description="Integral membrane bound transporter" evidence="6">
    <location>
        <begin position="394"/>
        <end position="515"/>
    </location>
</feature>
<evidence type="ECO:0000256" key="1">
    <source>
        <dbReference type="ARBA" id="ARBA00004141"/>
    </source>
</evidence>
<accession>A0A4R6V9D7</accession>
<feature type="transmembrane region" description="Helical" evidence="5">
    <location>
        <begin position="507"/>
        <end position="525"/>
    </location>
</feature>
<keyword evidence="2 5" id="KW-0812">Transmembrane</keyword>
<dbReference type="EMBL" id="SNYO01000004">
    <property type="protein sequence ID" value="TDQ58303.1"/>
    <property type="molecule type" value="Genomic_DNA"/>
</dbReference>
<dbReference type="AlphaFoldDB" id="A0A4R6V9D7"/>
<evidence type="ECO:0000256" key="2">
    <source>
        <dbReference type="ARBA" id="ARBA00022692"/>
    </source>
</evidence>
<evidence type="ECO:0000256" key="3">
    <source>
        <dbReference type="ARBA" id="ARBA00022989"/>
    </source>
</evidence>
<reference evidence="7 8" key="1">
    <citation type="submission" date="2019-03" db="EMBL/GenBank/DDBJ databases">
        <title>Genomic Encyclopedia of Type Strains, Phase IV (KMG-IV): sequencing the most valuable type-strain genomes for metagenomic binning, comparative biology and taxonomic classification.</title>
        <authorList>
            <person name="Goeker M."/>
        </authorList>
    </citation>
    <scope>NUCLEOTIDE SEQUENCE [LARGE SCALE GENOMIC DNA]</scope>
    <source>
        <strain evidence="7 8">DSM 45775</strain>
    </source>
</reference>
<feature type="transmembrane region" description="Helical" evidence="5">
    <location>
        <begin position="67"/>
        <end position="84"/>
    </location>
</feature>
<evidence type="ECO:0000256" key="4">
    <source>
        <dbReference type="ARBA" id="ARBA00023136"/>
    </source>
</evidence>
<proteinExistence type="predicted"/>
<evidence type="ECO:0000313" key="7">
    <source>
        <dbReference type="EMBL" id="TDQ58303.1"/>
    </source>
</evidence>
<name>A0A4R6V9D7_9PSEU</name>
<dbReference type="Pfam" id="PF13515">
    <property type="entry name" value="FUSC_2"/>
    <property type="match status" value="1"/>
</dbReference>
<feature type="transmembrane region" description="Helical" evidence="5">
    <location>
        <begin position="426"/>
        <end position="446"/>
    </location>
</feature>